<dbReference type="InterPro" id="IPR009781">
    <property type="entry name" value="DUF1345"/>
</dbReference>
<protein>
    <submittedName>
        <fullName evidence="2">DUF1345 domain-containing protein</fullName>
    </submittedName>
</protein>
<evidence type="ECO:0000256" key="1">
    <source>
        <dbReference type="SAM" id="Phobius"/>
    </source>
</evidence>
<accession>A0ABX5NVB7</accession>
<keyword evidence="3" id="KW-1185">Reference proteome</keyword>
<dbReference type="EMBL" id="QJRY01000002">
    <property type="protein sequence ID" value="PYB75153.1"/>
    <property type="molecule type" value="Genomic_DNA"/>
</dbReference>
<reference evidence="2 3" key="1">
    <citation type="submission" date="2018-06" db="EMBL/GenBank/DDBJ databases">
        <title>Rhizobium wuzhouense sp. nov., isolated from roots of Oryza officinalis.</title>
        <authorList>
            <person name="Yuan T."/>
        </authorList>
    </citation>
    <scope>NUCLEOTIDE SEQUENCE [LARGE SCALE GENOMIC DNA]</scope>
    <source>
        <strain evidence="2 3">W44</strain>
    </source>
</reference>
<evidence type="ECO:0000313" key="3">
    <source>
        <dbReference type="Proteomes" id="UP000247536"/>
    </source>
</evidence>
<feature type="transmembrane region" description="Helical" evidence="1">
    <location>
        <begin position="107"/>
        <end position="130"/>
    </location>
</feature>
<name>A0ABX5NVB7_9HYPH</name>
<feature type="transmembrane region" description="Helical" evidence="1">
    <location>
        <begin position="12"/>
        <end position="30"/>
    </location>
</feature>
<comment type="caution">
    <text evidence="2">The sequence shown here is derived from an EMBL/GenBank/DDBJ whole genome shotgun (WGS) entry which is preliminary data.</text>
</comment>
<gene>
    <name evidence="2" type="ORF">DMY87_06735</name>
</gene>
<feature type="transmembrane region" description="Helical" evidence="1">
    <location>
        <begin position="36"/>
        <end position="53"/>
    </location>
</feature>
<dbReference type="Pfam" id="PF07077">
    <property type="entry name" value="DUF1345"/>
    <property type="match status" value="1"/>
</dbReference>
<organism evidence="2 3">
    <name type="scientific">Rhizobium wuzhouense</name>
    <dbReference type="NCBI Taxonomy" id="1986026"/>
    <lineage>
        <taxon>Bacteria</taxon>
        <taxon>Pseudomonadati</taxon>
        <taxon>Pseudomonadota</taxon>
        <taxon>Alphaproteobacteria</taxon>
        <taxon>Hyphomicrobiales</taxon>
        <taxon>Rhizobiaceae</taxon>
        <taxon>Rhizobium/Agrobacterium group</taxon>
        <taxon>Rhizobium</taxon>
    </lineage>
</organism>
<feature type="transmembrane region" description="Helical" evidence="1">
    <location>
        <begin position="194"/>
        <end position="214"/>
    </location>
</feature>
<dbReference type="Proteomes" id="UP000247536">
    <property type="component" value="Unassembled WGS sequence"/>
</dbReference>
<keyword evidence="1" id="KW-1133">Transmembrane helix</keyword>
<evidence type="ECO:0000313" key="2">
    <source>
        <dbReference type="EMBL" id="PYB75153.1"/>
    </source>
</evidence>
<feature type="transmembrane region" description="Helical" evidence="1">
    <location>
        <begin position="74"/>
        <end position="95"/>
    </location>
</feature>
<dbReference type="RefSeq" id="WP_110790542.1">
    <property type="nucleotide sequence ID" value="NZ_QJRY01000002.1"/>
</dbReference>
<sequence>MMNSVLDHRYRSFMVAGAVALAALPFVVVYEPSVTIELPAILFFTVYLALSFLRLRRLTPAYLKQRADVADAPAFVILGVTTLAIVAAIGALFLALNRAEKPGISELALAVAAVVLGWLTIHTMAAMHYAHVYWRPHRRTPAAHRGGLEFPQTPEPCGHDFLYFSLVIGMTAQTSDVVITSTSMRKLNLVHATTSYFFNTVLVAAAVNAAVSLAG</sequence>
<keyword evidence="1" id="KW-0472">Membrane</keyword>
<proteinExistence type="predicted"/>
<keyword evidence="1" id="KW-0812">Transmembrane</keyword>